<dbReference type="CDD" id="cd00038">
    <property type="entry name" value="CAP_ED"/>
    <property type="match status" value="1"/>
</dbReference>
<dbReference type="Pfam" id="PF00027">
    <property type="entry name" value="cNMP_binding"/>
    <property type="match status" value="1"/>
</dbReference>
<dbReference type="SUPFAM" id="SSF51206">
    <property type="entry name" value="cAMP-binding domain-like"/>
    <property type="match status" value="1"/>
</dbReference>
<dbReference type="PROSITE" id="PS50042">
    <property type="entry name" value="CNMP_BINDING_3"/>
    <property type="match status" value="1"/>
</dbReference>
<organism evidence="2 3">
    <name type="scientific">Thalassobaculum litoreum DSM 18839</name>
    <dbReference type="NCBI Taxonomy" id="1123362"/>
    <lineage>
        <taxon>Bacteria</taxon>
        <taxon>Pseudomonadati</taxon>
        <taxon>Pseudomonadota</taxon>
        <taxon>Alphaproteobacteria</taxon>
        <taxon>Rhodospirillales</taxon>
        <taxon>Thalassobaculaceae</taxon>
        <taxon>Thalassobaculum</taxon>
    </lineage>
</organism>
<dbReference type="EMBL" id="FNBW01000001">
    <property type="protein sequence ID" value="SDF17017.1"/>
    <property type="molecule type" value="Genomic_DNA"/>
</dbReference>
<gene>
    <name evidence="2" type="ORF">SAMN05660686_00548</name>
</gene>
<comment type="caution">
    <text evidence="2">The sequence shown here is derived from an EMBL/GenBank/DDBJ whole genome shotgun (WGS) entry which is preliminary data.</text>
</comment>
<dbReference type="Proteomes" id="UP000198615">
    <property type="component" value="Unassembled WGS sequence"/>
</dbReference>
<dbReference type="Gene3D" id="2.60.120.10">
    <property type="entry name" value="Jelly Rolls"/>
    <property type="match status" value="1"/>
</dbReference>
<dbReference type="InterPro" id="IPR018490">
    <property type="entry name" value="cNMP-bd_dom_sf"/>
</dbReference>
<sequence length="91" mass="9971">MEVFRQSGARSVTMARLGRGDVVGELALIEGIPHTRGARALTHVTTLKVDPEELAQNLASSPALIRMLLKRVVRKLHRTNDVAFGQSKRGI</sequence>
<protein>
    <submittedName>
        <fullName evidence="2">Cyclic nucleotide-binding domain-containing protein</fullName>
    </submittedName>
</protein>
<proteinExistence type="predicted"/>
<dbReference type="InterPro" id="IPR000595">
    <property type="entry name" value="cNMP-bd_dom"/>
</dbReference>
<accession>A0A8G2BEG1</accession>
<evidence type="ECO:0000313" key="2">
    <source>
        <dbReference type="EMBL" id="SDF17017.1"/>
    </source>
</evidence>
<evidence type="ECO:0000259" key="1">
    <source>
        <dbReference type="PROSITE" id="PS50042"/>
    </source>
</evidence>
<dbReference type="InterPro" id="IPR014710">
    <property type="entry name" value="RmlC-like_jellyroll"/>
</dbReference>
<dbReference type="AlphaFoldDB" id="A0A8G2BEG1"/>
<keyword evidence="3" id="KW-1185">Reference proteome</keyword>
<name>A0A8G2BEG1_9PROT</name>
<feature type="domain" description="Cyclic nucleotide-binding" evidence="1">
    <location>
        <begin position="1"/>
        <end position="75"/>
    </location>
</feature>
<evidence type="ECO:0000313" key="3">
    <source>
        <dbReference type="Proteomes" id="UP000198615"/>
    </source>
</evidence>
<reference evidence="2 3" key="1">
    <citation type="submission" date="2016-10" db="EMBL/GenBank/DDBJ databases">
        <authorList>
            <person name="Varghese N."/>
            <person name="Submissions S."/>
        </authorList>
    </citation>
    <scope>NUCLEOTIDE SEQUENCE [LARGE SCALE GENOMIC DNA]</scope>
    <source>
        <strain evidence="2 3">DSM 18839</strain>
    </source>
</reference>